<evidence type="ECO:0000313" key="1">
    <source>
        <dbReference type="EMBL" id="KZT61078.1"/>
    </source>
</evidence>
<name>A0A165IWP9_9BASI</name>
<evidence type="ECO:0000313" key="2">
    <source>
        <dbReference type="Proteomes" id="UP000076842"/>
    </source>
</evidence>
<protein>
    <submittedName>
        <fullName evidence="1">Uncharacterized protein</fullName>
    </submittedName>
</protein>
<dbReference type="AlphaFoldDB" id="A0A165IWP9"/>
<gene>
    <name evidence="1" type="ORF">CALCODRAFT_59109</name>
</gene>
<dbReference type="InParanoid" id="A0A165IWP9"/>
<accession>A0A165IWP9</accession>
<proteinExistence type="predicted"/>
<organism evidence="1 2">
    <name type="scientific">Calocera cornea HHB12733</name>
    <dbReference type="NCBI Taxonomy" id="1353952"/>
    <lineage>
        <taxon>Eukaryota</taxon>
        <taxon>Fungi</taxon>
        <taxon>Dikarya</taxon>
        <taxon>Basidiomycota</taxon>
        <taxon>Agaricomycotina</taxon>
        <taxon>Dacrymycetes</taxon>
        <taxon>Dacrymycetales</taxon>
        <taxon>Dacrymycetaceae</taxon>
        <taxon>Calocera</taxon>
    </lineage>
</organism>
<keyword evidence="2" id="KW-1185">Reference proteome</keyword>
<dbReference type="Proteomes" id="UP000076842">
    <property type="component" value="Unassembled WGS sequence"/>
</dbReference>
<dbReference type="EMBL" id="KV423926">
    <property type="protein sequence ID" value="KZT61078.1"/>
    <property type="molecule type" value="Genomic_DNA"/>
</dbReference>
<reference evidence="1 2" key="1">
    <citation type="journal article" date="2016" name="Mol. Biol. Evol.">
        <title>Comparative Genomics of Early-Diverging Mushroom-Forming Fungi Provides Insights into the Origins of Lignocellulose Decay Capabilities.</title>
        <authorList>
            <person name="Nagy L.G."/>
            <person name="Riley R."/>
            <person name="Tritt A."/>
            <person name="Adam C."/>
            <person name="Daum C."/>
            <person name="Floudas D."/>
            <person name="Sun H."/>
            <person name="Yadav J.S."/>
            <person name="Pangilinan J."/>
            <person name="Larsson K.H."/>
            <person name="Matsuura K."/>
            <person name="Barry K."/>
            <person name="Labutti K."/>
            <person name="Kuo R."/>
            <person name="Ohm R.A."/>
            <person name="Bhattacharya S.S."/>
            <person name="Shirouzu T."/>
            <person name="Yoshinaga Y."/>
            <person name="Martin F.M."/>
            <person name="Grigoriev I.V."/>
            <person name="Hibbett D.S."/>
        </authorList>
    </citation>
    <scope>NUCLEOTIDE SEQUENCE [LARGE SCALE GENOMIC DNA]</scope>
    <source>
        <strain evidence="1 2">HHB12733</strain>
    </source>
</reference>
<sequence>MSCIIPSASVLPALSALSKPSINWSLRAAWGRPSVISGAQPPRHISCTVAMQISASGEVAAHRLECTGSGAFARPSITSHQAIGRQGPKLYLLPSALPWCLNVAAALHHRPGRPATLPLPRPRLPRCHPLS</sequence>